<evidence type="ECO:0000256" key="1">
    <source>
        <dbReference type="SAM" id="Phobius"/>
    </source>
</evidence>
<dbReference type="Pfam" id="PF06570">
    <property type="entry name" value="DUF1129"/>
    <property type="match status" value="1"/>
</dbReference>
<reference evidence="3" key="1">
    <citation type="journal article" date="2019" name="Int. J. Syst. Evol. Microbiol.">
        <title>The Global Catalogue of Microorganisms (GCM) 10K type strain sequencing project: providing services to taxonomists for standard genome sequencing and annotation.</title>
        <authorList>
            <consortium name="The Broad Institute Genomics Platform"/>
            <consortium name="The Broad Institute Genome Sequencing Center for Infectious Disease"/>
            <person name="Wu L."/>
            <person name="Ma J."/>
        </authorList>
    </citation>
    <scope>NUCLEOTIDE SEQUENCE [LARGE SCALE GENOMIC DNA]</scope>
    <source>
        <strain evidence="3">CGMCC 1.12237</strain>
    </source>
</reference>
<evidence type="ECO:0000313" key="2">
    <source>
        <dbReference type="EMBL" id="MFC5465277.1"/>
    </source>
</evidence>
<dbReference type="PANTHER" id="PTHR41307:SF1">
    <property type="entry name" value="MEMBRANE PROTEIN"/>
    <property type="match status" value="1"/>
</dbReference>
<dbReference type="InterPro" id="IPR009214">
    <property type="entry name" value="DUF1129"/>
</dbReference>
<keyword evidence="3" id="KW-1185">Reference proteome</keyword>
<comment type="caution">
    <text evidence="2">The sequence shown here is derived from an EMBL/GenBank/DDBJ whole genome shotgun (WGS) entry which is preliminary data.</text>
</comment>
<feature type="transmembrane region" description="Helical" evidence="1">
    <location>
        <begin position="130"/>
        <end position="151"/>
    </location>
</feature>
<gene>
    <name evidence="2" type="ORF">ACFPM4_11005</name>
</gene>
<keyword evidence="1" id="KW-0812">Transmembrane</keyword>
<evidence type="ECO:0000313" key="3">
    <source>
        <dbReference type="Proteomes" id="UP001596147"/>
    </source>
</evidence>
<dbReference type="SUPFAM" id="SSF158560">
    <property type="entry name" value="BH3980-like"/>
    <property type="match status" value="1"/>
</dbReference>
<dbReference type="EMBL" id="JBHSMC010000014">
    <property type="protein sequence ID" value="MFC5465277.1"/>
    <property type="molecule type" value="Genomic_DNA"/>
</dbReference>
<feature type="transmembrane region" description="Helical" evidence="1">
    <location>
        <begin position="199"/>
        <end position="218"/>
    </location>
</feature>
<accession>A0ABW0LK48</accession>
<name>A0ABW0LK48_9BACI</name>
<dbReference type="Gene3D" id="1.10.1900.10">
    <property type="entry name" value="c-terminal domain of poly(a) binding protein"/>
    <property type="match status" value="1"/>
</dbReference>
<dbReference type="PANTHER" id="PTHR41307">
    <property type="entry name" value="MEMBRANE PROTEIN-RELATED"/>
    <property type="match status" value="1"/>
</dbReference>
<proteinExistence type="predicted"/>
<sequence>MKASLLIEENNRKRDLLTPENEKYYSDMMLYIRLQLTLSEQKSEEILMELLDHLLDGQNEGKTARDIFGNNPKAYADEIIKHLPNEDKRQISTFVLSTIMDLLSWVLMINGLGILIISQFKEIESEIYPVNVAILVGVILCIILFGIWYIFRLIKNSLFLEKSSDKKDMVKAGLFGAIGFMLILVVVKFIPNIGPAVHFPWWLSFSLGAIIWFVRFIYKKRVGGRE</sequence>
<protein>
    <submittedName>
        <fullName evidence="2">DUF1129 family protein</fullName>
    </submittedName>
</protein>
<organism evidence="2 3">
    <name type="scientific">Lederbergia graminis</name>
    <dbReference type="NCBI Taxonomy" id="735518"/>
    <lineage>
        <taxon>Bacteria</taxon>
        <taxon>Bacillati</taxon>
        <taxon>Bacillota</taxon>
        <taxon>Bacilli</taxon>
        <taxon>Bacillales</taxon>
        <taxon>Bacillaceae</taxon>
        <taxon>Lederbergia</taxon>
    </lineage>
</organism>
<keyword evidence="1" id="KW-0472">Membrane</keyword>
<feature type="transmembrane region" description="Helical" evidence="1">
    <location>
        <begin position="94"/>
        <end position="118"/>
    </location>
</feature>
<keyword evidence="1" id="KW-1133">Transmembrane helix</keyword>
<dbReference type="Proteomes" id="UP001596147">
    <property type="component" value="Unassembled WGS sequence"/>
</dbReference>
<feature type="transmembrane region" description="Helical" evidence="1">
    <location>
        <begin position="172"/>
        <end position="193"/>
    </location>
</feature>
<dbReference type="RefSeq" id="WP_144919593.1">
    <property type="nucleotide sequence ID" value="NZ_JBHSMC010000014.1"/>
</dbReference>